<dbReference type="STRING" id="54915.ADS79_18705"/>
<dbReference type="Pfam" id="PF00881">
    <property type="entry name" value="Nitroreductase"/>
    <property type="match status" value="1"/>
</dbReference>
<gene>
    <name evidence="2" type="primary">noxC</name>
    <name evidence="3" type="ORF">ADS79_18705</name>
    <name evidence="2" type="ORF">BRE01_06020</name>
</gene>
<dbReference type="InterPro" id="IPR052544">
    <property type="entry name" value="Bacteriocin_Proc_Enz"/>
</dbReference>
<evidence type="ECO:0000259" key="1">
    <source>
        <dbReference type="Pfam" id="PF00881"/>
    </source>
</evidence>
<comment type="caution">
    <text evidence="3">The sequence shown here is derived from an EMBL/GenBank/DDBJ whole genome shotgun (WGS) entry which is preliminary data.</text>
</comment>
<dbReference type="PANTHER" id="PTHR43745:SF2">
    <property type="entry name" value="NITROREDUCTASE MJ1384-RELATED"/>
    <property type="match status" value="1"/>
</dbReference>
<dbReference type="Gene3D" id="3.40.109.10">
    <property type="entry name" value="NADH Oxidase"/>
    <property type="match status" value="2"/>
</dbReference>
<dbReference type="SUPFAM" id="SSF55469">
    <property type="entry name" value="FMN-dependent nitroreductase-like"/>
    <property type="match status" value="2"/>
</dbReference>
<dbReference type="InterPro" id="IPR000415">
    <property type="entry name" value="Nitroreductase-like"/>
</dbReference>
<dbReference type="Proteomes" id="UP000036834">
    <property type="component" value="Unassembled WGS sequence"/>
</dbReference>
<evidence type="ECO:0000313" key="5">
    <source>
        <dbReference type="Proteomes" id="UP000319578"/>
    </source>
</evidence>
<protein>
    <submittedName>
        <fullName evidence="3">NADH oxidase</fullName>
    </submittedName>
</protein>
<dbReference type="CDD" id="cd02142">
    <property type="entry name" value="McbC_SagB-like_oxidoreductase"/>
    <property type="match status" value="1"/>
</dbReference>
<dbReference type="NCBIfam" id="TIGR03605">
    <property type="entry name" value="antibiot_sagB"/>
    <property type="match status" value="1"/>
</dbReference>
<reference evidence="4" key="1">
    <citation type="submission" date="2015-07" db="EMBL/GenBank/DDBJ databases">
        <title>Genome sequencing project for genomic taxonomy and phylogenomics of Bacillus-like bacteria.</title>
        <authorList>
            <person name="Liu B."/>
            <person name="Wang J."/>
            <person name="Zhu Y."/>
            <person name="Liu G."/>
            <person name="Chen Q."/>
            <person name="Chen Z."/>
            <person name="Lan J."/>
            <person name="Che J."/>
            <person name="Ge C."/>
            <person name="Shi H."/>
            <person name="Pan Z."/>
            <person name="Liu X."/>
        </authorList>
    </citation>
    <scope>NUCLEOTIDE SEQUENCE [LARGE SCALE GENOMIC DNA]</scope>
    <source>
        <strain evidence="4">DSM 9887</strain>
    </source>
</reference>
<dbReference type="RefSeq" id="WP_049739906.1">
    <property type="nucleotide sequence ID" value="NZ_BJON01000002.1"/>
</dbReference>
<evidence type="ECO:0000313" key="2">
    <source>
        <dbReference type="EMBL" id="GED66900.1"/>
    </source>
</evidence>
<accession>A0A0K9YRR2</accession>
<dbReference type="PATRIC" id="fig|54915.3.peg.2838"/>
<evidence type="ECO:0000313" key="3">
    <source>
        <dbReference type="EMBL" id="KNB70875.1"/>
    </source>
</evidence>
<dbReference type="AlphaFoldDB" id="A0A0K9YRR2"/>
<dbReference type="Proteomes" id="UP000319578">
    <property type="component" value="Unassembled WGS sequence"/>
</dbReference>
<name>A0A0K9YRR2_9BACL</name>
<reference evidence="2 5" key="3">
    <citation type="submission" date="2019-06" db="EMBL/GenBank/DDBJ databases">
        <title>Whole genome shotgun sequence of Brevibacillus reuszeri NBRC 15719.</title>
        <authorList>
            <person name="Hosoyama A."/>
            <person name="Uohara A."/>
            <person name="Ohji S."/>
            <person name="Ichikawa N."/>
        </authorList>
    </citation>
    <scope>NUCLEOTIDE SEQUENCE [LARGE SCALE GENOMIC DNA]</scope>
    <source>
        <strain evidence="2 5">NBRC 15719</strain>
    </source>
</reference>
<sequence>MSLDSFIHHLHFDIEKVNPPEFDVDWEDAPLPYKLYRGLPTLSLPTEIPLSLTGQKIQSGNKQPSLPQIGAILWYSYGVTQLSQAVLPMSSEQDEVLYFQSNRRFLPSGGGLYPSELYVYLKLNDLAHGIYHYDAAHHRLVLLREGNFDTYLTQAVGWNCDLNACFGAFFVSTFFWKNFFKYHHFSYRLQGLDAGVLLGQLLSATKELGVSSGVCFQFLDRAVNHLLGLSEQEESVYAIVPLTVQPDLTWDSMKETEGKRRQKAATAAQLIQELPQLFHTHYVKSKNRKDPLLPRRMNEAAMIESTSSFFEGAASKLSKIKGSRISLPIEDWPEINFAQYCRNRLSPEMDFMMGQIKLSQLSRLLHEAIGSFSYRNDLGDGQEVVAQRLALAVCLHQVEGLGDGAYQFDYQDNSLALIQHGDHRLKLQMGLTMDNVNLYQVPLCFHVIGESDQMMSHRGPRGYRIQQMEAGMVVHRLLVSAYASGMGGHPLLGYDARLCDEIYQIRPKQKTSLIQIPVGPYRHRPRLQGGLHG</sequence>
<organism evidence="3 4">
    <name type="scientific">Brevibacillus reuszeri</name>
    <dbReference type="NCBI Taxonomy" id="54915"/>
    <lineage>
        <taxon>Bacteria</taxon>
        <taxon>Bacillati</taxon>
        <taxon>Bacillota</taxon>
        <taxon>Bacilli</taxon>
        <taxon>Bacillales</taxon>
        <taxon>Paenibacillaceae</taxon>
        <taxon>Brevibacillus</taxon>
    </lineage>
</organism>
<feature type="domain" description="Nitroreductase" evidence="1">
    <location>
        <begin position="104"/>
        <end position="239"/>
    </location>
</feature>
<dbReference type="OrthoDB" id="9801593at2"/>
<dbReference type="GO" id="GO:0016491">
    <property type="term" value="F:oxidoreductase activity"/>
    <property type="evidence" value="ECO:0007669"/>
    <property type="project" value="InterPro"/>
</dbReference>
<dbReference type="InterPro" id="IPR029479">
    <property type="entry name" value="Nitroreductase"/>
</dbReference>
<evidence type="ECO:0000313" key="4">
    <source>
        <dbReference type="Proteomes" id="UP000036834"/>
    </source>
</evidence>
<keyword evidence="5" id="KW-1185">Reference proteome</keyword>
<dbReference type="EMBL" id="LGIQ01000009">
    <property type="protein sequence ID" value="KNB70875.1"/>
    <property type="molecule type" value="Genomic_DNA"/>
</dbReference>
<dbReference type="InterPro" id="IPR020051">
    <property type="entry name" value="SagB-type_dehydrogenase"/>
</dbReference>
<dbReference type="PANTHER" id="PTHR43745">
    <property type="entry name" value="NITROREDUCTASE MJ1384-RELATED"/>
    <property type="match status" value="1"/>
</dbReference>
<proteinExistence type="predicted"/>
<dbReference type="EMBL" id="BJON01000002">
    <property type="protein sequence ID" value="GED66900.1"/>
    <property type="molecule type" value="Genomic_DNA"/>
</dbReference>
<reference evidence="3" key="2">
    <citation type="submission" date="2015-07" db="EMBL/GenBank/DDBJ databases">
        <title>MeaNS - Measles Nucleotide Surveillance Program.</title>
        <authorList>
            <person name="Tran T."/>
            <person name="Druce J."/>
        </authorList>
    </citation>
    <scope>NUCLEOTIDE SEQUENCE</scope>
    <source>
        <strain evidence="3">DSM 9887</strain>
    </source>
</reference>